<protein>
    <submittedName>
        <fullName evidence="1">Uncharacterized protein</fullName>
    </submittedName>
</protein>
<dbReference type="Proteomes" id="UP000094849">
    <property type="component" value="Unassembled WGS sequence"/>
</dbReference>
<organism evidence="1 2">
    <name type="scientific">Candidatus Thiodiazotropha endoloripes</name>
    <dbReference type="NCBI Taxonomy" id="1818881"/>
    <lineage>
        <taxon>Bacteria</taxon>
        <taxon>Pseudomonadati</taxon>
        <taxon>Pseudomonadota</taxon>
        <taxon>Gammaproteobacteria</taxon>
        <taxon>Chromatiales</taxon>
        <taxon>Sedimenticolaceae</taxon>
        <taxon>Candidatus Thiodiazotropha</taxon>
    </lineage>
</organism>
<sequence>MNNLIKGKCWHCGHELQTADFGREAGCLSCGNPTRVCRNCRWYAPSRPNQCEEPSVERVLDKEKANFCELFEPTLVPLSEKANRSEDSLRQAAEDLFK</sequence>
<reference evidence="1 2" key="1">
    <citation type="submission" date="2016-03" db="EMBL/GenBank/DDBJ databases">
        <title>Chemosynthetic sulphur-oxidizing symbionts of marine invertebrate animals are capable of nitrogen fixation.</title>
        <authorList>
            <person name="Petersen J.M."/>
            <person name="Kemper A."/>
            <person name="Gruber-Vodicka H."/>
            <person name="Cardini U."/>
            <person name="Geest Mvander."/>
            <person name="Kleiner M."/>
            <person name="Bulgheresi S."/>
            <person name="Fussmann M."/>
            <person name="Herbold C."/>
            <person name="Seah B.K.B."/>
            <person name="Antony C.Paul."/>
            <person name="Liu D."/>
            <person name="Belitz A."/>
            <person name="Weber M."/>
        </authorList>
    </citation>
    <scope>NUCLEOTIDE SEQUENCE [LARGE SCALE GENOMIC DNA]</scope>
    <source>
        <strain evidence="1">G_D</strain>
    </source>
</reference>
<accession>A0A1E2US47</accession>
<proteinExistence type="predicted"/>
<evidence type="ECO:0000313" key="1">
    <source>
        <dbReference type="EMBL" id="ODB97597.1"/>
    </source>
</evidence>
<name>A0A1E2US47_9GAMM</name>
<dbReference type="STRING" id="1818881.A3196_13010"/>
<comment type="caution">
    <text evidence="1">The sequence shown here is derived from an EMBL/GenBank/DDBJ whole genome shotgun (WGS) entry which is preliminary data.</text>
</comment>
<dbReference type="RefSeq" id="WP_069024569.1">
    <property type="nucleotide sequence ID" value="NZ_LVJZ01000003.1"/>
</dbReference>
<dbReference type="EMBL" id="LVJZ01000003">
    <property type="protein sequence ID" value="ODB97597.1"/>
    <property type="molecule type" value="Genomic_DNA"/>
</dbReference>
<evidence type="ECO:0000313" key="2">
    <source>
        <dbReference type="Proteomes" id="UP000094849"/>
    </source>
</evidence>
<gene>
    <name evidence="1" type="ORF">A3196_13010</name>
</gene>
<keyword evidence="2" id="KW-1185">Reference proteome</keyword>
<dbReference type="AlphaFoldDB" id="A0A1E2US47"/>